<comment type="caution">
    <text evidence="2">The sequence shown here is derived from an EMBL/GenBank/DDBJ whole genome shotgun (WGS) entry which is preliminary data.</text>
</comment>
<dbReference type="InterPro" id="IPR000873">
    <property type="entry name" value="AMP-dep_synth/lig_dom"/>
</dbReference>
<evidence type="ECO:0000313" key="3">
    <source>
        <dbReference type="Proteomes" id="UP001243403"/>
    </source>
</evidence>
<dbReference type="Gene3D" id="1.10.1200.10">
    <property type="entry name" value="ACP-like"/>
    <property type="match status" value="1"/>
</dbReference>
<dbReference type="RefSeq" id="WP_282718437.1">
    <property type="nucleotide sequence ID" value="NZ_JASCRZ010000007.1"/>
</dbReference>
<dbReference type="Pfam" id="PF00550">
    <property type="entry name" value="PP-binding"/>
    <property type="match status" value="1"/>
</dbReference>
<dbReference type="PANTHER" id="PTHR45527:SF1">
    <property type="entry name" value="FATTY ACID SYNTHASE"/>
    <property type="match status" value="1"/>
</dbReference>
<dbReference type="EMBL" id="JASCRZ010000007">
    <property type="protein sequence ID" value="MDI5896006.1"/>
    <property type="molecule type" value="Genomic_DNA"/>
</dbReference>
<name>A0ABT6VDM3_9FLAO</name>
<dbReference type="Gene3D" id="2.30.38.10">
    <property type="entry name" value="Luciferase, Domain 3"/>
    <property type="match status" value="1"/>
</dbReference>
<dbReference type="PRINTS" id="PR00154">
    <property type="entry name" value="AMPBINDING"/>
</dbReference>
<dbReference type="InterPro" id="IPR020845">
    <property type="entry name" value="AMP-binding_CS"/>
</dbReference>
<dbReference type="InterPro" id="IPR045851">
    <property type="entry name" value="AMP-bd_C_sf"/>
</dbReference>
<gene>
    <name evidence="2" type="ORF">QLS65_14005</name>
</gene>
<dbReference type="PANTHER" id="PTHR45527">
    <property type="entry name" value="NONRIBOSOMAL PEPTIDE SYNTHETASE"/>
    <property type="match status" value="1"/>
</dbReference>
<evidence type="ECO:0000313" key="2">
    <source>
        <dbReference type="EMBL" id="MDI5896006.1"/>
    </source>
</evidence>
<keyword evidence="3" id="KW-1185">Reference proteome</keyword>
<accession>A0ABT6VDM3</accession>
<dbReference type="Proteomes" id="UP001243403">
    <property type="component" value="Unassembled WGS sequence"/>
</dbReference>
<dbReference type="Gene3D" id="3.40.50.980">
    <property type="match status" value="2"/>
</dbReference>
<dbReference type="CDD" id="cd05930">
    <property type="entry name" value="A_NRPS"/>
    <property type="match status" value="1"/>
</dbReference>
<sequence>MSVKFMGENSESKNINLVSRYWKKKMLNREEVLRIQGKERSLPYVIINSIELKYFNRLTNKNRIAQYTVIIAIYSFLLKKLINEFDGYVVSNYKDQCNSLLLSFPVDLKISFKKYLQKVKHEILETLKHSDYNNDLISQKVGSNDLNILSSYGININSDSKLDCNGIFFNVKINENEDIEIHASYLEGFVKKIIGEYLVQHFNQFIINLENNIELDLSEYPLLSEKEKNKLLVDFNGTDAAYPNDKTIVDLFEEQVVKTPINIAIVFEESKLTYKELNEKVNQLANYLSSKYSINSGDVIGVFLPKSDIGIISLLAILKLGGVYVPIDTNYPQERIDYLIKDSGLKLLIVNSVTLYIDNCNTVVIKSINFDCNSSDNIKKKISSKDLAYIIYTSGSTGYPKGVMVEHNSTINMSLDQIRSFEIVETDKVVWFASVAFDASISEILMSLYSGATLCIPTEEIIKDKDQFISFLKETKSSVVTLPPSYLGLLSENDISGIRCIITAGEPANPTKAIAAVESKINYYNAYGPTECSVCVSIYKVTKEDLDKSIVPIGNPISNTQIYILDESLEPLPIGVTGKLYIAGAGVARGYLNKPELTAEKFIENPFIESSRMYDTGDLGRWLPDGNIEFIGRKDQQVKIRGFRIELGEIENAILRYSQDLQNVVVEAKEVKEEKVLVAYFTSTKNIDKSALRRFLEGKLLDYMIPNFYVELETLPLTPNGKIDRKTLPSVAGGDLIREEYVAPGNEIEETLVAIWKEVLGIEKIGVTDNFFELGGHSLTAMVIVKKIIKEFDIEISTRDFFLKKDIKGIAAIINEKEWLNTKIDFKNEIII</sequence>
<dbReference type="Gene3D" id="3.30.300.30">
    <property type="match status" value="1"/>
</dbReference>
<reference evidence="2 3" key="1">
    <citation type="submission" date="2023-04" db="EMBL/GenBank/DDBJ databases">
        <title>Two novel species of Flavobacterium.</title>
        <authorList>
            <person name="Liu Q."/>
            <person name="Xin Y.-H."/>
        </authorList>
    </citation>
    <scope>NUCLEOTIDE SEQUENCE [LARGE SCALE GENOMIC DNA]</scope>
    <source>
        <strain evidence="2 3">LB1P51</strain>
    </source>
</reference>
<dbReference type="InterPro" id="IPR009081">
    <property type="entry name" value="PP-bd_ACP"/>
</dbReference>
<dbReference type="PROSITE" id="PS50075">
    <property type="entry name" value="CARRIER"/>
    <property type="match status" value="1"/>
</dbReference>
<dbReference type="SUPFAM" id="SSF56801">
    <property type="entry name" value="Acetyl-CoA synthetase-like"/>
    <property type="match status" value="1"/>
</dbReference>
<dbReference type="Gene3D" id="3.30.559.30">
    <property type="entry name" value="Nonribosomal peptide synthetase, condensation domain"/>
    <property type="match status" value="1"/>
</dbReference>
<feature type="domain" description="Carrier" evidence="1">
    <location>
        <begin position="743"/>
        <end position="818"/>
    </location>
</feature>
<dbReference type="PROSITE" id="PS00455">
    <property type="entry name" value="AMP_BINDING"/>
    <property type="match status" value="1"/>
</dbReference>
<dbReference type="InterPro" id="IPR036736">
    <property type="entry name" value="ACP-like_sf"/>
</dbReference>
<dbReference type="Pfam" id="PF00501">
    <property type="entry name" value="AMP-binding"/>
    <property type="match status" value="1"/>
</dbReference>
<evidence type="ECO:0000259" key="1">
    <source>
        <dbReference type="PROSITE" id="PS50075"/>
    </source>
</evidence>
<organism evidence="2 3">
    <name type="scientific">Flavobacterium algoritolerans</name>
    <dbReference type="NCBI Taxonomy" id="3041254"/>
    <lineage>
        <taxon>Bacteria</taxon>
        <taxon>Pseudomonadati</taxon>
        <taxon>Bacteroidota</taxon>
        <taxon>Flavobacteriia</taxon>
        <taxon>Flavobacteriales</taxon>
        <taxon>Flavobacteriaceae</taxon>
        <taxon>Flavobacterium</taxon>
    </lineage>
</organism>
<dbReference type="InterPro" id="IPR010071">
    <property type="entry name" value="AA_adenyl_dom"/>
</dbReference>
<dbReference type="SUPFAM" id="SSF47336">
    <property type="entry name" value="ACP-like"/>
    <property type="match status" value="1"/>
</dbReference>
<protein>
    <submittedName>
        <fullName evidence="2">Non-ribosomal peptide synthetase</fullName>
    </submittedName>
</protein>
<dbReference type="InterPro" id="IPR020459">
    <property type="entry name" value="AMP-binding"/>
</dbReference>
<dbReference type="NCBIfam" id="TIGR01733">
    <property type="entry name" value="AA-adenyl-dom"/>
    <property type="match status" value="1"/>
</dbReference>
<proteinExistence type="predicted"/>